<comment type="similarity">
    <text evidence="2 11">Belongs to the ETF alpha-subunit/FixB family.</text>
</comment>
<dbReference type="InterPro" id="IPR018206">
    <property type="entry name" value="ETF_asu_C_CS"/>
</dbReference>
<dbReference type="GO" id="GO:0033539">
    <property type="term" value="P:fatty acid beta-oxidation using acyl-CoA dehydrogenase"/>
    <property type="evidence" value="ECO:0007669"/>
    <property type="project" value="TreeGrafter"/>
</dbReference>
<keyword evidence="6 11" id="KW-0274">FAD</keyword>
<dbReference type="OrthoDB" id="1715808at2759"/>
<keyword evidence="9 11" id="KW-0496">Mitochondrion</keyword>
<dbReference type="Proteomes" id="UP000807769">
    <property type="component" value="Unassembled WGS sequence"/>
</dbReference>
<comment type="cofactor">
    <cofactor evidence="11 12">
        <name>FAD</name>
        <dbReference type="ChEBI" id="CHEBI:57692"/>
    </cofactor>
    <text evidence="11 12">Binds 1 FAD per dimer.</text>
</comment>
<keyword evidence="8 11" id="KW-0249">Electron transport</keyword>
<gene>
    <name evidence="14" type="ORF">BJ212DRAFT_1310850</name>
</gene>
<evidence type="ECO:0000256" key="3">
    <source>
        <dbReference type="ARBA" id="ARBA00011355"/>
    </source>
</evidence>
<name>A0A9P7JK42_9AGAM</name>
<dbReference type="CDD" id="cd01715">
    <property type="entry name" value="ETF_alpha"/>
    <property type="match status" value="1"/>
</dbReference>
<evidence type="ECO:0000256" key="9">
    <source>
        <dbReference type="ARBA" id="ARBA00023128"/>
    </source>
</evidence>
<dbReference type="Gene3D" id="3.40.50.1220">
    <property type="entry name" value="TPP-binding domain"/>
    <property type="match status" value="1"/>
</dbReference>
<comment type="function">
    <text evidence="10 11">The electron transfer flavoprotein serves as a specific electron acceptor for several dehydrogenases, including five acyl-CoA dehydrogenases, glutaryl-CoA and sarcosine dehydrogenase. It transfers the electrons to the main mitochondrial respiratory chain via ETF-ubiquinone oxidoreductase (ETF dehydrogenase).</text>
</comment>
<feature type="binding site" evidence="12">
    <location>
        <begin position="254"/>
        <end position="258"/>
    </location>
    <ligand>
        <name>FAD</name>
        <dbReference type="ChEBI" id="CHEBI:57692"/>
    </ligand>
</feature>
<dbReference type="InterPro" id="IPR014730">
    <property type="entry name" value="ETF_a/b_N"/>
</dbReference>
<protein>
    <recommendedName>
        <fullName evidence="11">Probable electron transfer flavoprotein subunit alpha</fullName>
    </recommendedName>
</protein>
<comment type="subunit">
    <text evidence="3 11">Heterodimer of an alpha and a beta subunit.</text>
</comment>
<evidence type="ECO:0000256" key="6">
    <source>
        <dbReference type="ARBA" id="ARBA00022827"/>
    </source>
</evidence>
<dbReference type="RefSeq" id="XP_041200048.1">
    <property type="nucleotide sequence ID" value="XM_041333997.1"/>
</dbReference>
<evidence type="ECO:0000256" key="1">
    <source>
        <dbReference type="ARBA" id="ARBA00004305"/>
    </source>
</evidence>
<evidence type="ECO:0000313" key="14">
    <source>
        <dbReference type="EMBL" id="KAG1827201.1"/>
    </source>
</evidence>
<dbReference type="SMART" id="SM00893">
    <property type="entry name" value="ETF"/>
    <property type="match status" value="1"/>
</dbReference>
<dbReference type="GO" id="GO:0050660">
    <property type="term" value="F:flavin adenine dinucleotide binding"/>
    <property type="evidence" value="ECO:0007669"/>
    <property type="project" value="InterPro"/>
</dbReference>
<dbReference type="PIRSF" id="PIRSF000089">
    <property type="entry name" value="Electra_flavoP_a"/>
    <property type="match status" value="1"/>
</dbReference>
<dbReference type="PANTHER" id="PTHR43153:SF1">
    <property type="entry name" value="ELECTRON TRANSFER FLAVOPROTEIN SUBUNIT ALPHA, MITOCHONDRIAL"/>
    <property type="match status" value="1"/>
</dbReference>
<sequence>MLKARIPLLNRVLARSYATAASPHALVFLEHHQGDLDSASLSALTAASQLGGQVTGLVVGSSEEVPSVVEKAKKLNGLTTLLHCASPQYSTLLPETVSPLFEKLLSQNSPFTHVVSAHSSSAKSILPRVAAKLDVPAVSDITSLEHDAASGSTTFTRPIYAGNAISTVRASSSIPIKFFTVRSTAFAAAGAGDAAESEVKALDSVEVRVVSGGRALKNAETFQSTLYPLADALGAAVGASRAAVDAGYADNSLQVGQTGKVVAPELYMALGISGAIQHLAGMKDSKLIVAINKDPDAPIFQVADVGLVADLFEVVPELVEKLKQ</sequence>
<evidence type="ECO:0000256" key="12">
    <source>
        <dbReference type="PIRSR" id="PIRSR000089-1"/>
    </source>
</evidence>
<comment type="subcellular location">
    <subcellularLocation>
        <location evidence="1 11">Mitochondrion matrix</location>
    </subcellularLocation>
</comment>
<dbReference type="GO" id="GO:0009055">
    <property type="term" value="F:electron transfer activity"/>
    <property type="evidence" value="ECO:0007669"/>
    <property type="project" value="InterPro"/>
</dbReference>
<dbReference type="InterPro" id="IPR001308">
    <property type="entry name" value="ETF_a/FixB"/>
</dbReference>
<dbReference type="PANTHER" id="PTHR43153">
    <property type="entry name" value="ELECTRON TRANSFER FLAVOPROTEIN ALPHA"/>
    <property type="match status" value="1"/>
</dbReference>
<keyword evidence="15" id="KW-1185">Reference proteome</keyword>
<evidence type="ECO:0000256" key="2">
    <source>
        <dbReference type="ARBA" id="ARBA00005817"/>
    </source>
</evidence>
<evidence type="ECO:0000256" key="8">
    <source>
        <dbReference type="ARBA" id="ARBA00022982"/>
    </source>
</evidence>
<evidence type="ECO:0000313" key="15">
    <source>
        <dbReference type="Proteomes" id="UP000807769"/>
    </source>
</evidence>
<dbReference type="GeneID" id="64628014"/>
<dbReference type="Pfam" id="PF00766">
    <property type="entry name" value="ETF_alpha"/>
    <property type="match status" value="1"/>
</dbReference>
<dbReference type="SUPFAM" id="SSF52467">
    <property type="entry name" value="DHS-like NAD/FAD-binding domain"/>
    <property type="match status" value="1"/>
</dbReference>
<evidence type="ECO:0000256" key="7">
    <source>
        <dbReference type="ARBA" id="ARBA00022946"/>
    </source>
</evidence>
<evidence type="ECO:0000256" key="11">
    <source>
        <dbReference type="PIRNR" id="PIRNR000089"/>
    </source>
</evidence>
<dbReference type="InterPro" id="IPR014731">
    <property type="entry name" value="ETF_asu_C"/>
</dbReference>
<proteinExistence type="inferred from homology"/>
<keyword evidence="4 11" id="KW-0813">Transport</keyword>
<feature type="binding site" evidence="12">
    <location>
        <position position="292"/>
    </location>
    <ligand>
        <name>FAD</name>
        <dbReference type="ChEBI" id="CHEBI:57692"/>
    </ligand>
</feature>
<evidence type="ECO:0000256" key="4">
    <source>
        <dbReference type="ARBA" id="ARBA00022448"/>
    </source>
</evidence>
<feature type="binding site" evidence="12">
    <location>
        <begin position="271"/>
        <end position="278"/>
    </location>
    <ligand>
        <name>FAD</name>
        <dbReference type="ChEBI" id="CHEBI:57692"/>
    </ligand>
</feature>
<feature type="binding site" evidence="12">
    <location>
        <begin position="240"/>
        <end position="241"/>
    </location>
    <ligand>
        <name>FAD</name>
        <dbReference type="ChEBI" id="CHEBI:57692"/>
    </ligand>
</feature>
<organism evidence="14 15">
    <name type="scientific">Suillus subaureus</name>
    <dbReference type="NCBI Taxonomy" id="48587"/>
    <lineage>
        <taxon>Eukaryota</taxon>
        <taxon>Fungi</taxon>
        <taxon>Dikarya</taxon>
        <taxon>Basidiomycota</taxon>
        <taxon>Agaricomycotina</taxon>
        <taxon>Agaricomycetes</taxon>
        <taxon>Agaricomycetidae</taxon>
        <taxon>Boletales</taxon>
        <taxon>Suillineae</taxon>
        <taxon>Suillaceae</taxon>
        <taxon>Suillus</taxon>
    </lineage>
</organism>
<dbReference type="EMBL" id="JABBWG010000001">
    <property type="protein sequence ID" value="KAG1827201.1"/>
    <property type="molecule type" value="Genomic_DNA"/>
</dbReference>
<dbReference type="InterPro" id="IPR033947">
    <property type="entry name" value="ETF_alpha_N"/>
</dbReference>
<dbReference type="GO" id="GO:0005759">
    <property type="term" value="C:mitochondrial matrix"/>
    <property type="evidence" value="ECO:0007669"/>
    <property type="project" value="UniProtKB-SubCell"/>
</dbReference>
<evidence type="ECO:0000256" key="10">
    <source>
        <dbReference type="ARBA" id="ARBA00025416"/>
    </source>
</evidence>
<dbReference type="InterPro" id="IPR014729">
    <property type="entry name" value="Rossmann-like_a/b/a_fold"/>
</dbReference>
<dbReference type="PROSITE" id="PS00696">
    <property type="entry name" value="ETF_ALPHA"/>
    <property type="match status" value="1"/>
</dbReference>
<evidence type="ECO:0000259" key="13">
    <source>
        <dbReference type="SMART" id="SM00893"/>
    </source>
</evidence>
<dbReference type="InterPro" id="IPR029035">
    <property type="entry name" value="DHS-like_NAD/FAD-binding_dom"/>
</dbReference>
<keyword evidence="7" id="KW-0809">Transit peptide</keyword>
<keyword evidence="5 11" id="KW-0285">Flavoprotein</keyword>
<reference evidence="14" key="1">
    <citation type="journal article" date="2020" name="New Phytol.">
        <title>Comparative genomics reveals dynamic genome evolution in host specialist ectomycorrhizal fungi.</title>
        <authorList>
            <person name="Lofgren L.A."/>
            <person name="Nguyen N.H."/>
            <person name="Vilgalys R."/>
            <person name="Ruytinx J."/>
            <person name="Liao H.L."/>
            <person name="Branco S."/>
            <person name="Kuo A."/>
            <person name="LaButti K."/>
            <person name="Lipzen A."/>
            <person name="Andreopoulos W."/>
            <person name="Pangilinan J."/>
            <person name="Riley R."/>
            <person name="Hundley H."/>
            <person name="Na H."/>
            <person name="Barry K."/>
            <person name="Grigoriev I.V."/>
            <person name="Stajich J.E."/>
            <person name="Kennedy P.G."/>
        </authorList>
    </citation>
    <scope>NUCLEOTIDE SEQUENCE</scope>
    <source>
        <strain evidence="14">MN1</strain>
    </source>
</reference>
<dbReference type="Pfam" id="PF01012">
    <property type="entry name" value="ETF"/>
    <property type="match status" value="1"/>
</dbReference>
<comment type="caution">
    <text evidence="14">The sequence shown here is derived from an EMBL/GenBank/DDBJ whole genome shotgun (WGS) entry which is preliminary data.</text>
</comment>
<dbReference type="AlphaFoldDB" id="A0A9P7JK42"/>
<feature type="binding site" evidence="12">
    <location>
        <position position="214"/>
    </location>
    <ligand>
        <name>FAD</name>
        <dbReference type="ChEBI" id="CHEBI:57692"/>
    </ligand>
</feature>
<dbReference type="Gene3D" id="3.40.50.620">
    <property type="entry name" value="HUPs"/>
    <property type="match status" value="1"/>
</dbReference>
<evidence type="ECO:0000256" key="5">
    <source>
        <dbReference type="ARBA" id="ARBA00022630"/>
    </source>
</evidence>
<feature type="domain" description="Electron transfer flavoprotein alpha/beta-subunit N-terminal" evidence="13">
    <location>
        <begin position="25"/>
        <end position="219"/>
    </location>
</feature>
<dbReference type="FunFam" id="3.40.50.1220:FF:000001">
    <property type="entry name" value="Electron transfer flavoprotein, alpha subunit"/>
    <property type="match status" value="1"/>
</dbReference>
<dbReference type="SUPFAM" id="SSF52402">
    <property type="entry name" value="Adenine nucleotide alpha hydrolases-like"/>
    <property type="match status" value="1"/>
</dbReference>
<accession>A0A9P7JK42</accession>